<dbReference type="InterPro" id="IPR050263">
    <property type="entry name" value="Bact_Fimbrial_Adh_Pro"/>
</dbReference>
<dbReference type="OrthoDB" id="9100631at2"/>
<reference evidence="7 8" key="1">
    <citation type="submission" date="2016-01" db="EMBL/GenBank/DDBJ databases">
        <authorList>
            <person name="Peeters C."/>
        </authorList>
    </citation>
    <scope>NUCLEOTIDE SEQUENCE [LARGE SCALE GENOMIC DNA]</scope>
    <source>
        <strain evidence="7">LMG 29315</strain>
    </source>
</reference>
<feature type="chain" id="PRO_5024941392" evidence="5">
    <location>
        <begin position="22"/>
        <end position="172"/>
    </location>
</feature>
<evidence type="ECO:0000256" key="3">
    <source>
        <dbReference type="ARBA" id="ARBA00022729"/>
    </source>
</evidence>
<name>A0A658QW00_9BURK</name>
<evidence type="ECO:0000256" key="1">
    <source>
        <dbReference type="ARBA" id="ARBA00004561"/>
    </source>
</evidence>
<dbReference type="Gene3D" id="2.60.40.1090">
    <property type="entry name" value="Fimbrial-type adhesion domain"/>
    <property type="match status" value="1"/>
</dbReference>
<evidence type="ECO:0000259" key="6">
    <source>
        <dbReference type="Pfam" id="PF00419"/>
    </source>
</evidence>
<accession>A0A658QW00</accession>
<dbReference type="PANTHER" id="PTHR33420:SF12">
    <property type="entry name" value="FIMBRIN-LIKE PROTEIN FIMI-RELATED"/>
    <property type="match status" value="1"/>
</dbReference>
<evidence type="ECO:0000256" key="5">
    <source>
        <dbReference type="SAM" id="SignalP"/>
    </source>
</evidence>
<feature type="domain" description="Fimbrial-type adhesion" evidence="6">
    <location>
        <begin position="27"/>
        <end position="171"/>
    </location>
</feature>
<dbReference type="Pfam" id="PF00419">
    <property type="entry name" value="Fimbrial"/>
    <property type="match status" value="1"/>
</dbReference>
<dbReference type="AlphaFoldDB" id="A0A658QW00"/>
<sequence length="172" mass="17728">MKRLISGLAVLGLMSAGPAFAVDATLNFTGTIILPTCTVDSGSVSQTIDLKTAKTTDFLSVNSTNNATPFSLLLKSCAVNTNVSMTIYGTVDTVQSVLKNTGTASQVGVQLLKAVNVGDTTGTPFPLNTQTTIGAVDATNTMTIPMVAQFYRLGTMTGGTVTATATVNFGYN</sequence>
<dbReference type="InterPro" id="IPR008966">
    <property type="entry name" value="Adhesion_dom_sf"/>
</dbReference>
<dbReference type="GO" id="GO:0009289">
    <property type="term" value="C:pilus"/>
    <property type="evidence" value="ECO:0007669"/>
    <property type="project" value="UniProtKB-SubCell"/>
</dbReference>
<keyword evidence="8" id="KW-1185">Reference proteome</keyword>
<gene>
    <name evidence="7" type="ORF">AWB72_02087</name>
</gene>
<evidence type="ECO:0000313" key="8">
    <source>
        <dbReference type="Proteomes" id="UP000198263"/>
    </source>
</evidence>
<dbReference type="Proteomes" id="UP000198263">
    <property type="component" value="Unassembled WGS sequence"/>
</dbReference>
<evidence type="ECO:0000256" key="2">
    <source>
        <dbReference type="ARBA" id="ARBA00006671"/>
    </source>
</evidence>
<protein>
    <submittedName>
        <fullName evidence="7">Fimbrial subunit type 1</fullName>
    </submittedName>
</protein>
<evidence type="ECO:0000256" key="4">
    <source>
        <dbReference type="ARBA" id="ARBA00023263"/>
    </source>
</evidence>
<feature type="signal peptide" evidence="5">
    <location>
        <begin position="1"/>
        <end position="21"/>
    </location>
</feature>
<dbReference type="InterPro" id="IPR000259">
    <property type="entry name" value="Adhesion_dom_fimbrial"/>
</dbReference>
<evidence type="ECO:0000313" key="7">
    <source>
        <dbReference type="EMBL" id="SAL26840.1"/>
    </source>
</evidence>
<dbReference type="SUPFAM" id="SSF49401">
    <property type="entry name" value="Bacterial adhesins"/>
    <property type="match status" value="1"/>
</dbReference>
<dbReference type="GO" id="GO:0043709">
    <property type="term" value="P:cell adhesion involved in single-species biofilm formation"/>
    <property type="evidence" value="ECO:0007669"/>
    <property type="project" value="TreeGrafter"/>
</dbReference>
<keyword evidence="4" id="KW-0281">Fimbrium</keyword>
<comment type="caution">
    <text evidence="7">The sequence shown here is derived from an EMBL/GenBank/DDBJ whole genome shotgun (WGS) entry which is preliminary data.</text>
</comment>
<keyword evidence="3 5" id="KW-0732">Signal</keyword>
<dbReference type="PANTHER" id="PTHR33420">
    <property type="entry name" value="FIMBRIAL SUBUNIT ELFA-RELATED"/>
    <property type="match status" value="1"/>
</dbReference>
<dbReference type="EMBL" id="FCNV02000003">
    <property type="protein sequence ID" value="SAL26840.1"/>
    <property type="molecule type" value="Genomic_DNA"/>
</dbReference>
<organism evidence="7 8">
    <name type="scientific">Caballeronia concitans</name>
    <dbReference type="NCBI Taxonomy" id="1777133"/>
    <lineage>
        <taxon>Bacteria</taxon>
        <taxon>Pseudomonadati</taxon>
        <taxon>Pseudomonadota</taxon>
        <taxon>Betaproteobacteria</taxon>
        <taxon>Burkholderiales</taxon>
        <taxon>Burkholderiaceae</taxon>
        <taxon>Caballeronia</taxon>
    </lineage>
</organism>
<proteinExistence type="inferred from homology"/>
<comment type="similarity">
    <text evidence="2">Belongs to the fimbrial protein family.</text>
</comment>
<dbReference type="InterPro" id="IPR036937">
    <property type="entry name" value="Adhesion_dom_fimbrial_sf"/>
</dbReference>
<comment type="subcellular location">
    <subcellularLocation>
        <location evidence="1">Fimbrium</location>
    </subcellularLocation>
</comment>